<dbReference type="NCBIfam" id="NF006757">
    <property type="entry name" value="PRK09277.1"/>
    <property type="match status" value="1"/>
</dbReference>
<evidence type="ECO:0000259" key="11">
    <source>
        <dbReference type="Pfam" id="PF00694"/>
    </source>
</evidence>
<proteinExistence type="inferred from homology"/>
<dbReference type="SUPFAM" id="SSF53732">
    <property type="entry name" value="Aconitase iron-sulfur domain"/>
    <property type="match status" value="1"/>
</dbReference>
<reference evidence="12 13" key="1">
    <citation type="submission" date="2016-04" db="EMBL/GenBank/DDBJ databases">
        <title>Comparative Genomics and Epigenetics of Sporosarcina ureae.</title>
        <authorList>
            <person name="Oliver A.S."/>
            <person name="Cooper K.K."/>
        </authorList>
    </citation>
    <scope>NUCLEOTIDE SEQUENCE [LARGE SCALE GENOMIC DNA]</scope>
    <source>
        <strain evidence="12 13">S204</strain>
    </source>
</reference>
<dbReference type="InterPro" id="IPR044137">
    <property type="entry name" value="AcnA_IRP_Swivel"/>
</dbReference>
<evidence type="ECO:0000313" key="12">
    <source>
        <dbReference type="EMBL" id="ARF13933.1"/>
    </source>
</evidence>
<organism evidence="12 13">
    <name type="scientific">Sporosarcina ureae</name>
    <dbReference type="NCBI Taxonomy" id="1571"/>
    <lineage>
        <taxon>Bacteria</taxon>
        <taxon>Bacillati</taxon>
        <taxon>Bacillota</taxon>
        <taxon>Bacilli</taxon>
        <taxon>Bacillales</taxon>
        <taxon>Caryophanaceae</taxon>
        <taxon>Sporosarcina</taxon>
    </lineage>
</organism>
<accession>A0ABN4YXT0</accession>
<gene>
    <name evidence="12" type="ORF">SporoS204_07110</name>
</gene>
<dbReference type="NCBIfam" id="NF009520">
    <property type="entry name" value="PRK12881.1"/>
    <property type="match status" value="1"/>
</dbReference>
<dbReference type="EMBL" id="CP015108">
    <property type="protein sequence ID" value="ARF13933.1"/>
    <property type="molecule type" value="Genomic_DNA"/>
</dbReference>
<comment type="catalytic activity">
    <reaction evidence="8 9">
        <text>citrate = D-threo-isocitrate</text>
        <dbReference type="Rhea" id="RHEA:10336"/>
        <dbReference type="ChEBI" id="CHEBI:15562"/>
        <dbReference type="ChEBI" id="CHEBI:16947"/>
        <dbReference type="EC" id="4.2.1.3"/>
    </reaction>
</comment>
<evidence type="ECO:0000256" key="5">
    <source>
        <dbReference type="ARBA" id="ARBA00022723"/>
    </source>
</evidence>
<evidence type="ECO:0000256" key="1">
    <source>
        <dbReference type="ARBA" id="ARBA00001966"/>
    </source>
</evidence>
<comment type="function">
    <text evidence="9">Catalyzes the isomerization of citrate to isocitrate via cis-aconitate.</text>
</comment>
<evidence type="ECO:0000256" key="2">
    <source>
        <dbReference type="ARBA" id="ARBA00004717"/>
    </source>
</evidence>
<dbReference type="Pfam" id="PF00694">
    <property type="entry name" value="Aconitase_C"/>
    <property type="match status" value="1"/>
</dbReference>
<dbReference type="PRINTS" id="PR00415">
    <property type="entry name" value="ACONITASE"/>
</dbReference>
<protein>
    <recommendedName>
        <fullName evidence="9">Aconitate hydratase</fullName>
        <shortName evidence="9">Aconitase</shortName>
        <ecNumber evidence="9">4.2.1.3</ecNumber>
    </recommendedName>
</protein>
<keyword evidence="7 9" id="KW-0411">Iron-sulfur</keyword>
<dbReference type="InterPro" id="IPR015931">
    <property type="entry name" value="Acnase/IPM_dHydase_lsu_aba_1/3"/>
</dbReference>
<dbReference type="InterPro" id="IPR015928">
    <property type="entry name" value="Aconitase/3IPM_dehydase_swvl"/>
</dbReference>
<evidence type="ECO:0000256" key="6">
    <source>
        <dbReference type="ARBA" id="ARBA00023004"/>
    </source>
</evidence>
<feature type="domain" description="Aconitase/3-isopropylmalate dehydratase large subunit alpha/beta/alpha" evidence="10">
    <location>
        <begin position="77"/>
        <end position="560"/>
    </location>
</feature>
<name>A0ABN4YXT0_SPOUR</name>
<dbReference type="EC" id="4.2.1.3" evidence="9"/>
<evidence type="ECO:0000256" key="8">
    <source>
        <dbReference type="ARBA" id="ARBA00023501"/>
    </source>
</evidence>
<dbReference type="RefSeq" id="WP_029054246.1">
    <property type="nucleotide sequence ID" value="NZ_CP015108.1"/>
</dbReference>
<dbReference type="Gene3D" id="3.30.499.10">
    <property type="entry name" value="Aconitase, domain 3"/>
    <property type="match status" value="2"/>
</dbReference>
<keyword evidence="5" id="KW-0479">Metal-binding</keyword>
<evidence type="ECO:0000256" key="3">
    <source>
        <dbReference type="ARBA" id="ARBA00007185"/>
    </source>
</evidence>
<dbReference type="Proteomes" id="UP000192486">
    <property type="component" value="Chromosome"/>
</dbReference>
<comment type="pathway">
    <text evidence="2">Carbohydrate metabolism; tricarboxylic acid cycle; isocitrate from oxaloacetate: step 2/2.</text>
</comment>
<dbReference type="PANTHER" id="PTHR11670">
    <property type="entry name" value="ACONITASE/IRON-RESPONSIVE ELEMENT FAMILY MEMBER"/>
    <property type="match status" value="1"/>
</dbReference>
<dbReference type="SUPFAM" id="SSF52016">
    <property type="entry name" value="LeuD/IlvD-like"/>
    <property type="match status" value="1"/>
</dbReference>
<comment type="cofactor">
    <cofactor evidence="1">
        <name>[4Fe-4S] cluster</name>
        <dbReference type="ChEBI" id="CHEBI:49883"/>
    </cofactor>
</comment>
<dbReference type="InterPro" id="IPR018136">
    <property type="entry name" value="Aconitase_4Fe-4S_BS"/>
</dbReference>
<keyword evidence="13" id="KW-1185">Reference proteome</keyword>
<keyword evidence="9" id="KW-0456">Lyase</keyword>
<dbReference type="InterPro" id="IPR001030">
    <property type="entry name" value="Acoase/IPM_deHydtase_lsu_aba"/>
</dbReference>
<dbReference type="Gene3D" id="3.20.19.10">
    <property type="entry name" value="Aconitase, domain 4"/>
    <property type="match status" value="1"/>
</dbReference>
<sequence length="890" mass="97721">MKKHCEWHRDTLREELTIDGQQYSYVSLKKLERFGFDTIDSLPYTIRLLLESAVRHADGLYITDEHIAVLANWSGGTEGQEVPFKPARIVFQDFTGIPAIVDLASMRDAVAARGGNPLVVNPQIPVDLVIDHSVIIEHSGDQAAFEQNLSIEYERNAERYSFVRWAQKSFENFHVVPPANGIVHQVNLEYLATGVRTETYNDRSWLYPDSLVGTDSHTPMINGVGIVGWGVGGIEAESAMLGQPLYFTIPDVVGVELTGSLADGVTATDLALTVTNTLRKKGVVGKFVEFYGEGLRQIPVTDRATIANMAPEYGATMSFFPTDERTMEYFHQTGREDVVPLVEGYLRAQGLFMDDASITPRFSETVELDLATIIPTVSGPKRPQDTVALIDMKQSFETVLMKSVTDGGYGKQRVKTAKGIQDGSIVLASITSCTNTSNPSVMMAAGLLAARAVEMGLHVPSYVKTTLTPGSRVVTRYLEKAELLTSLEQLGFYVDGYGCATCCGNSGSLMPEAEEAIAEHDLVAASILSGNRNFEGRVHPLIRANYLASPPLVVAYALAGRIDIDFDSEPIGIGTEGQPVYLADVWPSTEIVQEVIAETVDASLFREEYAGIYSNETWESIPATEGLLYNWDQDSTYIQRAPYFDKVHNVSITKNTEKMIPLLMLGDSITTDHISPAGQIPMNSEAGRFLSEQGISPRSYNNYGARRGNHHVMMRGTFANIRLRNQLIPGVEGGYTIHRGTGEQVTVFEAAQRYEEEQRNLIVLAGKEYGTGSSRDWAAKGTSLLGVKVVLAESFERIHRSNLSGMGVLPLQFVEGESVSVLGLDGTETYTLDVEDRAFVPGQRCKMTAVRLNGEAIQFTVLLRIDNMMEKDAYMQGGLLPAVAESMMDV</sequence>
<feature type="domain" description="Aconitase A/isopropylmalate dehydratase small subunit swivel" evidence="11">
    <location>
        <begin position="688"/>
        <end position="814"/>
    </location>
</feature>
<dbReference type="NCBIfam" id="TIGR01341">
    <property type="entry name" value="aconitase_1"/>
    <property type="match status" value="1"/>
</dbReference>
<dbReference type="InterPro" id="IPR036008">
    <property type="entry name" value="Aconitase_4Fe-4S_dom"/>
</dbReference>
<evidence type="ECO:0000313" key="13">
    <source>
        <dbReference type="Proteomes" id="UP000192486"/>
    </source>
</evidence>
<evidence type="ECO:0000256" key="4">
    <source>
        <dbReference type="ARBA" id="ARBA00011245"/>
    </source>
</evidence>
<comment type="similarity">
    <text evidence="3 9">Belongs to the aconitase/IPM isomerase family.</text>
</comment>
<dbReference type="Gene3D" id="6.10.190.10">
    <property type="match status" value="1"/>
</dbReference>
<evidence type="ECO:0000256" key="7">
    <source>
        <dbReference type="ARBA" id="ARBA00023014"/>
    </source>
</evidence>
<keyword evidence="9" id="KW-0004">4Fe-4S</keyword>
<dbReference type="InterPro" id="IPR006249">
    <property type="entry name" value="Aconitase/IRP2"/>
</dbReference>
<keyword evidence="6 9" id="KW-0408">Iron</keyword>
<evidence type="ECO:0000256" key="9">
    <source>
        <dbReference type="RuleBase" id="RU361275"/>
    </source>
</evidence>
<dbReference type="CDD" id="cd01580">
    <property type="entry name" value="AcnA_IRP_Swivel"/>
    <property type="match status" value="1"/>
</dbReference>
<dbReference type="Pfam" id="PF00330">
    <property type="entry name" value="Aconitase"/>
    <property type="match status" value="1"/>
</dbReference>
<evidence type="ECO:0000259" key="10">
    <source>
        <dbReference type="Pfam" id="PF00330"/>
    </source>
</evidence>
<dbReference type="PROSITE" id="PS00450">
    <property type="entry name" value="ACONITASE_1"/>
    <property type="match status" value="1"/>
</dbReference>
<comment type="subunit">
    <text evidence="4">Monomer.</text>
</comment>
<dbReference type="InterPro" id="IPR000573">
    <property type="entry name" value="AconitaseA/IPMdHydase_ssu_swvl"/>
</dbReference>